<gene>
    <name evidence="2" type="ORF">SRS1_14568</name>
</gene>
<evidence type="ECO:0000256" key="1">
    <source>
        <dbReference type="SAM" id="MobiDB-lite"/>
    </source>
</evidence>
<feature type="compositionally biased region" description="Polar residues" evidence="1">
    <location>
        <begin position="31"/>
        <end position="40"/>
    </location>
</feature>
<feature type="region of interest" description="Disordered" evidence="1">
    <location>
        <begin position="94"/>
        <end position="242"/>
    </location>
</feature>
<feature type="region of interest" description="Disordered" evidence="1">
    <location>
        <begin position="1"/>
        <end position="73"/>
    </location>
</feature>
<protein>
    <submittedName>
        <fullName evidence="2">Uncharacterized protein</fullName>
    </submittedName>
</protein>
<dbReference type="PRINTS" id="PR00929">
    <property type="entry name" value="ATHOOK"/>
</dbReference>
<dbReference type="Pfam" id="PF02178">
    <property type="entry name" value="AT_hook"/>
    <property type="match status" value="4"/>
</dbReference>
<evidence type="ECO:0000313" key="2">
    <source>
        <dbReference type="EMBL" id="SJX63864.1"/>
    </source>
</evidence>
<organism evidence="2 3">
    <name type="scientific">Sporisorium reilianum f. sp. reilianum</name>
    <dbReference type="NCBI Taxonomy" id="72559"/>
    <lineage>
        <taxon>Eukaryota</taxon>
        <taxon>Fungi</taxon>
        <taxon>Dikarya</taxon>
        <taxon>Basidiomycota</taxon>
        <taxon>Ustilaginomycotina</taxon>
        <taxon>Ustilaginomycetes</taxon>
        <taxon>Ustilaginales</taxon>
        <taxon>Ustilaginaceae</taxon>
        <taxon>Sporisorium</taxon>
    </lineage>
</organism>
<accession>A0A2N8UFW0</accession>
<dbReference type="AlphaFoldDB" id="A0A2N8UFW0"/>
<feature type="compositionally biased region" description="Polar residues" evidence="1">
    <location>
        <begin position="111"/>
        <end position="131"/>
    </location>
</feature>
<sequence length="441" mass="47232">MPPSRKHRPEAQWDESASQSSFQRPRGQHAGNVSLSSTVGAPTPARRRDMTDYSIASTPAAAAHTKRGRPSKYALTTPSAMALTWANTSIASTSYGAAAAPRPRGRPPKSILSTPGSRTIASPPNSVSFSDQSKRRGRPPKNASAAAGDASTSTALAKRRGRPPGSANKAKQPSKHTLPDAELDSDSDVSLLDGASATSSSAASGSDTDASASASDDEVSETSARPRTASRKKRKGWPSERERVRKWRRLTIEERECVTSEGGLVWRTAIPLLNSMPKNIRSMVADSLTRALNRIDAKLESALVPPLARLPQGSTTTRKDLASSMLAWRLEEEASLLRSEAPLPTPQPLGLNADISDLEHMLLPEAEHIVQLSKTLANQSEHLDQASAHIARLKRDRRLVKSAGSSDYPANLDAHPLLSATHHTPALDPPLSSFLRLSHSV</sequence>
<evidence type="ECO:0000313" key="3">
    <source>
        <dbReference type="Proteomes" id="UP000239563"/>
    </source>
</evidence>
<feature type="compositionally biased region" description="Low complexity" evidence="1">
    <location>
        <begin position="188"/>
        <end position="214"/>
    </location>
</feature>
<name>A0A2N8UFW0_9BASI</name>
<dbReference type="Proteomes" id="UP000239563">
    <property type="component" value="Chromosome IX"/>
</dbReference>
<dbReference type="SMART" id="SM00384">
    <property type="entry name" value="AT_hook"/>
    <property type="match status" value="4"/>
</dbReference>
<feature type="compositionally biased region" description="Low complexity" evidence="1">
    <location>
        <begin position="143"/>
        <end position="156"/>
    </location>
</feature>
<dbReference type="InterPro" id="IPR017956">
    <property type="entry name" value="AT_hook_DNA-bd_motif"/>
</dbReference>
<dbReference type="GO" id="GO:0003677">
    <property type="term" value="F:DNA binding"/>
    <property type="evidence" value="ECO:0007669"/>
    <property type="project" value="InterPro"/>
</dbReference>
<dbReference type="EMBL" id="LT795062">
    <property type="protein sequence ID" value="SJX63864.1"/>
    <property type="molecule type" value="Genomic_DNA"/>
</dbReference>
<proteinExistence type="predicted"/>
<reference evidence="2 3" key="1">
    <citation type="submission" date="2017-02" db="EMBL/GenBank/DDBJ databases">
        <authorList>
            <person name="Peterson S.W."/>
        </authorList>
    </citation>
    <scope>NUCLEOTIDE SEQUENCE [LARGE SCALE GENOMIC DNA]</scope>
    <source>
        <strain evidence="2 3">SRS1_H2-8</strain>
    </source>
</reference>